<dbReference type="InterPro" id="IPR029063">
    <property type="entry name" value="SAM-dependent_MTases_sf"/>
</dbReference>
<dbReference type="RefSeq" id="WP_212689360.1">
    <property type="nucleotide sequence ID" value="NZ_JAGSPN010000018.1"/>
</dbReference>
<dbReference type="SUPFAM" id="SSF53335">
    <property type="entry name" value="S-adenosyl-L-methionine-dependent methyltransferases"/>
    <property type="match status" value="1"/>
</dbReference>
<dbReference type="Gene3D" id="3.40.50.150">
    <property type="entry name" value="Vaccinia Virus protein VP39"/>
    <property type="match status" value="1"/>
</dbReference>
<dbReference type="Proteomes" id="UP000680067">
    <property type="component" value="Unassembled WGS sequence"/>
</dbReference>
<comment type="caution">
    <text evidence="2">The sequence shown here is derived from an EMBL/GenBank/DDBJ whole genome shotgun (WGS) entry which is preliminary data.</text>
</comment>
<dbReference type="Pfam" id="PF03848">
    <property type="entry name" value="TehB"/>
    <property type="match status" value="1"/>
</dbReference>
<organism evidence="2 3">
    <name type="scientific">Undibacterium luofuense</name>
    <dbReference type="NCBI Taxonomy" id="2828733"/>
    <lineage>
        <taxon>Bacteria</taxon>
        <taxon>Pseudomonadati</taxon>
        <taxon>Pseudomonadota</taxon>
        <taxon>Betaproteobacteria</taxon>
        <taxon>Burkholderiales</taxon>
        <taxon>Oxalobacteraceae</taxon>
        <taxon>Undibacterium</taxon>
    </lineage>
</organism>
<evidence type="ECO:0000313" key="3">
    <source>
        <dbReference type="Proteomes" id="UP000680067"/>
    </source>
</evidence>
<dbReference type="InterPro" id="IPR015985">
    <property type="entry name" value="TehB-like_dom"/>
</dbReference>
<protein>
    <submittedName>
        <fullName evidence="2">Class I SAM-dependent methyltransferase</fullName>
    </submittedName>
</protein>
<name>A0A941DNE4_9BURK</name>
<dbReference type="GO" id="GO:0032259">
    <property type="term" value="P:methylation"/>
    <property type="evidence" value="ECO:0007669"/>
    <property type="project" value="UniProtKB-KW"/>
</dbReference>
<dbReference type="GO" id="GO:0008168">
    <property type="term" value="F:methyltransferase activity"/>
    <property type="evidence" value="ECO:0007669"/>
    <property type="project" value="UniProtKB-KW"/>
</dbReference>
<keyword evidence="3" id="KW-1185">Reference proteome</keyword>
<dbReference type="EMBL" id="JAGSPN010000018">
    <property type="protein sequence ID" value="MBR7784093.1"/>
    <property type="molecule type" value="Genomic_DNA"/>
</dbReference>
<reference evidence="2" key="1">
    <citation type="submission" date="2021-04" db="EMBL/GenBank/DDBJ databases">
        <title>novel species isolated from subtropical streams in China.</title>
        <authorList>
            <person name="Lu H."/>
        </authorList>
    </citation>
    <scope>NUCLEOTIDE SEQUENCE</scope>
    <source>
        <strain evidence="2">LFS511W</strain>
    </source>
</reference>
<keyword evidence="2" id="KW-0489">Methyltransferase</keyword>
<dbReference type="AlphaFoldDB" id="A0A941DNE4"/>
<gene>
    <name evidence="2" type="ORF">KDM89_18250</name>
</gene>
<evidence type="ECO:0000313" key="2">
    <source>
        <dbReference type="EMBL" id="MBR7784093.1"/>
    </source>
</evidence>
<evidence type="ECO:0000259" key="1">
    <source>
        <dbReference type="Pfam" id="PF03848"/>
    </source>
</evidence>
<sequence length="190" mass="20531">MVAQISTWVERFASQIPHGKVLDLACGQGRHTRFLAASGRQVVALDKDISAVQAIGGEQIQVVQFDLEPSEEQAAWCFQEAEFAGIVVCNYLHRPLFPYLLSSLVPGGLLIYETFAAGNARFGRPSSPRFLLNDGELLSVCAAGNGMEIVAYECGEVKTPAPALIQRIVARRVSGLSQNAQNQKVLLSGD</sequence>
<dbReference type="CDD" id="cd02440">
    <property type="entry name" value="AdoMet_MTases"/>
    <property type="match status" value="1"/>
</dbReference>
<accession>A0A941DNE4</accession>
<proteinExistence type="predicted"/>
<keyword evidence="2" id="KW-0808">Transferase</keyword>
<feature type="domain" description="Tellurite resistance methyltransferase TehB-like" evidence="1">
    <location>
        <begin position="14"/>
        <end position="55"/>
    </location>
</feature>